<comment type="caution">
    <text evidence="8">The sequence shown here is derived from an EMBL/GenBank/DDBJ whole genome shotgun (WGS) entry which is preliminary data.</text>
</comment>
<keyword evidence="7" id="KW-0998">Cell outer membrane</keyword>
<dbReference type="PANTHER" id="PTHR30026:SF22">
    <property type="entry name" value="OUTER MEMBRANE EFFLUX PROTEIN"/>
    <property type="match status" value="1"/>
</dbReference>
<evidence type="ECO:0000256" key="4">
    <source>
        <dbReference type="ARBA" id="ARBA00022452"/>
    </source>
</evidence>
<proteinExistence type="inferred from homology"/>
<sequence length="473" mass="50802">MKLAVRVVGGRTFRFTRRRVARRGIPLCQALLFQTLLGASACLALGPPLPAEAAMKKARARPAGAADMETVVRSAAKHHPAIAEATGVMRQQQEQIAVARSGYFPKISAGAGSGASATGNQNWRPALNISASQMLYDFGKVSSEVKAASAGARASVAQVALTTDNIARDAALAFVEAQRYQALFAVAVEQVAGVRAIGDLVGRRSQEGASSLSDKEQAEARILATEATRYEVEGERSRWLSNVSFLSSLSVSSVAASAPAWLGKSCASGELDWGRIPAAVQAEEKRRQAIAQLDNSKAQLFPTIALSGSADYDPFYEREPAWSYNNNTNTRRFNYTAGVRVSGNLYEGGATEARRRAADYALTAAMAAGAAVRLQVRQGLAQARSRIGALGAQHKAAKLRDAAMIKTRDLYRQQYVDLGTRTLLDLLNAEQELYTARFQAVNITHDLRRLQVECLYSTGMTRTAFALGSQAEP</sequence>
<accession>A0ABV7UCQ0</accession>
<comment type="similarity">
    <text evidence="2">Belongs to the outer membrane factor (OMF) (TC 1.B.17) family.</text>
</comment>
<organism evidence="8 9">
    <name type="scientific">Camelimonas fluminis</name>
    <dbReference type="NCBI Taxonomy" id="1576911"/>
    <lineage>
        <taxon>Bacteria</taxon>
        <taxon>Pseudomonadati</taxon>
        <taxon>Pseudomonadota</taxon>
        <taxon>Alphaproteobacteria</taxon>
        <taxon>Hyphomicrobiales</taxon>
        <taxon>Chelatococcaceae</taxon>
        <taxon>Camelimonas</taxon>
    </lineage>
</organism>
<comment type="subcellular location">
    <subcellularLocation>
        <location evidence="1">Cell outer membrane</location>
    </subcellularLocation>
</comment>
<evidence type="ECO:0000256" key="3">
    <source>
        <dbReference type="ARBA" id="ARBA00022448"/>
    </source>
</evidence>
<dbReference type="InterPro" id="IPR051906">
    <property type="entry name" value="TolC-like"/>
</dbReference>
<dbReference type="RefSeq" id="WP_191317611.1">
    <property type="nucleotide sequence ID" value="NZ_BNCG01000001.1"/>
</dbReference>
<name>A0ABV7UCQ0_9HYPH</name>
<dbReference type="Proteomes" id="UP001595704">
    <property type="component" value="Unassembled WGS sequence"/>
</dbReference>
<dbReference type="Pfam" id="PF02321">
    <property type="entry name" value="OEP"/>
    <property type="match status" value="2"/>
</dbReference>
<evidence type="ECO:0000256" key="7">
    <source>
        <dbReference type="ARBA" id="ARBA00023237"/>
    </source>
</evidence>
<evidence type="ECO:0000256" key="2">
    <source>
        <dbReference type="ARBA" id="ARBA00007613"/>
    </source>
</evidence>
<dbReference type="PANTHER" id="PTHR30026">
    <property type="entry name" value="OUTER MEMBRANE PROTEIN TOLC"/>
    <property type="match status" value="1"/>
</dbReference>
<keyword evidence="9" id="KW-1185">Reference proteome</keyword>
<keyword evidence="4" id="KW-1134">Transmembrane beta strand</keyword>
<reference evidence="9" key="1">
    <citation type="journal article" date="2019" name="Int. J. Syst. Evol. Microbiol.">
        <title>The Global Catalogue of Microorganisms (GCM) 10K type strain sequencing project: providing services to taxonomists for standard genome sequencing and annotation.</title>
        <authorList>
            <consortium name="The Broad Institute Genomics Platform"/>
            <consortium name="The Broad Institute Genome Sequencing Center for Infectious Disease"/>
            <person name="Wu L."/>
            <person name="Ma J."/>
        </authorList>
    </citation>
    <scope>NUCLEOTIDE SEQUENCE [LARGE SCALE GENOMIC DNA]</scope>
    <source>
        <strain evidence="9">KCTC 42282</strain>
    </source>
</reference>
<evidence type="ECO:0000313" key="9">
    <source>
        <dbReference type="Proteomes" id="UP001595704"/>
    </source>
</evidence>
<keyword evidence="3" id="KW-0813">Transport</keyword>
<keyword evidence="6" id="KW-0472">Membrane</keyword>
<evidence type="ECO:0000256" key="5">
    <source>
        <dbReference type="ARBA" id="ARBA00022692"/>
    </source>
</evidence>
<dbReference type="Gene3D" id="1.20.1600.10">
    <property type="entry name" value="Outer membrane efflux proteins (OEP)"/>
    <property type="match status" value="1"/>
</dbReference>
<dbReference type="EMBL" id="JBHRYC010000023">
    <property type="protein sequence ID" value="MFC3636291.1"/>
    <property type="molecule type" value="Genomic_DNA"/>
</dbReference>
<evidence type="ECO:0000256" key="1">
    <source>
        <dbReference type="ARBA" id="ARBA00004442"/>
    </source>
</evidence>
<keyword evidence="5" id="KW-0812">Transmembrane</keyword>
<evidence type="ECO:0000256" key="6">
    <source>
        <dbReference type="ARBA" id="ARBA00023136"/>
    </source>
</evidence>
<dbReference type="InterPro" id="IPR003423">
    <property type="entry name" value="OMP_efflux"/>
</dbReference>
<gene>
    <name evidence="8" type="ORF">ACFONL_02680</name>
</gene>
<evidence type="ECO:0000313" key="8">
    <source>
        <dbReference type="EMBL" id="MFC3636291.1"/>
    </source>
</evidence>
<dbReference type="SUPFAM" id="SSF56954">
    <property type="entry name" value="Outer membrane efflux proteins (OEP)"/>
    <property type="match status" value="1"/>
</dbReference>
<protein>
    <submittedName>
        <fullName evidence="8">TolC family protein</fullName>
    </submittedName>
</protein>